<accession>A0AA36I2U0</accession>
<sequence length="206" mass="22042">MVAGYPNGDVQAPDATVDMRSDTVTAPLEGMRHAMAQAEVGDDVFGDDPTVIKLQNRVAELLGKEAAVFVASGTMGNLLAIGCHCAGRGEEVICGKDSHIFFYEQGGASSLMGVVLNTIPNQADGTLDLDEVAKYIKPENEHFARAKVLALENTQNKLGGAVLPLEYMEKAGDFCQQHNLKLHVDGARLWNAAVALKVPLKEVVRP</sequence>
<dbReference type="AlphaFoldDB" id="A0AA36I2U0"/>
<dbReference type="Proteomes" id="UP001178507">
    <property type="component" value="Unassembled WGS sequence"/>
</dbReference>
<name>A0AA36I2U0_9DINO</name>
<dbReference type="SUPFAM" id="SSF53383">
    <property type="entry name" value="PLP-dependent transferases"/>
    <property type="match status" value="1"/>
</dbReference>
<dbReference type="InterPro" id="IPR015424">
    <property type="entry name" value="PyrdxlP-dep_Trfase"/>
</dbReference>
<dbReference type="GO" id="GO:0008732">
    <property type="term" value="F:L-allo-threonine aldolase activity"/>
    <property type="evidence" value="ECO:0007669"/>
    <property type="project" value="TreeGrafter"/>
</dbReference>
<feature type="domain" description="Aromatic amino acid beta-eliminating lyase/threonine aldolase" evidence="5">
    <location>
        <begin position="18"/>
        <end position="205"/>
    </location>
</feature>
<reference evidence="6" key="1">
    <citation type="submission" date="2023-08" db="EMBL/GenBank/DDBJ databases">
        <authorList>
            <person name="Chen Y."/>
            <person name="Shah S."/>
            <person name="Dougan E. K."/>
            <person name="Thang M."/>
            <person name="Chan C."/>
        </authorList>
    </citation>
    <scope>NUCLEOTIDE SEQUENCE</scope>
</reference>
<keyword evidence="7" id="KW-1185">Reference proteome</keyword>
<dbReference type="InterPro" id="IPR001597">
    <property type="entry name" value="ArAA_b-elim_lyase/Thr_aldolase"/>
</dbReference>
<dbReference type="InterPro" id="IPR015421">
    <property type="entry name" value="PyrdxlP-dep_Trfase_major"/>
</dbReference>
<dbReference type="PANTHER" id="PTHR48097:SF9">
    <property type="entry name" value="L-THREONINE ALDOLASE"/>
    <property type="match status" value="1"/>
</dbReference>
<evidence type="ECO:0000256" key="3">
    <source>
        <dbReference type="ARBA" id="ARBA00022898"/>
    </source>
</evidence>
<evidence type="ECO:0000256" key="1">
    <source>
        <dbReference type="ARBA" id="ARBA00001933"/>
    </source>
</evidence>
<proteinExistence type="inferred from homology"/>
<keyword evidence="3" id="KW-0663">Pyridoxal phosphate</keyword>
<dbReference type="InterPro" id="IPR023603">
    <property type="entry name" value="Low_specificity_L-TA-like"/>
</dbReference>
<organism evidence="6 7">
    <name type="scientific">Effrenium voratum</name>
    <dbReference type="NCBI Taxonomy" id="2562239"/>
    <lineage>
        <taxon>Eukaryota</taxon>
        <taxon>Sar</taxon>
        <taxon>Alveolata</taxon>
        <taxon>Dinophyceae</taxon>
        <taxon>Suessiales</taxon>
        <taxon>Symbiodiniaceae</taxon>
        <taxon>Effrenium</taxon>
    </lineage>
</organism>
<dbReference type="Gene3D" id="3.40.640.10">
    <property type="entry name" value="Type I PLP-dependent aspartate aminotransferase-like (Major domain)"/>
    <property type="match status" value="1"/>
</dbReference>
<comment type="similarity">
    <text evidence="2">Belongs to the threonine aldolase family.</text>
</comment>
<gene>
    <name evidence="6" type="ORF">EVOR1521_LOCUS8085</name>
</gene>
<dbReference type="GO" id="GO:0005829">
    <property type="term" value="C:cytosol"/>
    <property type="evidence" value="ECO:0007669"/>
    <property type="project" value="TreeGrafter"/>
</dbReference>
<keyword evidence="4" id="KW-0456">Lyase</keyword>
<dbReference type="PANTHER" id="PTHR48097">
    <property type="entry name" value="L-THREONINE ALDOLASE-RELATED"/>
    <property type="match status" value="1"/>
</dbReference>
<evidence type="ECO:0000259" key="5">
    <source>
        <dbReference type="Pfam" id="PF01212"/>
    </source>
</evidence>
<comment type="caution">
    <text evidence="6">The sequence shown here is derived from an EMBL/GenBank/DDBJ whole genome shotgun (WGS) entry which is preliminary data.</text>
</comment>
<evidence type="ECO:0000256" key="4">
    <source>
        <dbReference type="ARBA" id="ARBA00023239"/>
    </source>
</evidence>
<protein>
    <recommendedName>
        <fullName evidence="5">Aromatic amino acid beta-eliminating lyase/threonine aldolase domain-containing protein</fullName>
    </recommendedName>
</protein>
<dbReference type="EMBL" id="CAUJNA010000676">
    <property type="protein sequence ID" value="CAJ1380023.1"/>
    <property type="molecule type" value="Genomic_DNA"/>
</dbReference>
<dbReference type="GO" id="GO:0006567">
    <property type="term" value="P:L-threonine catabolic process"/>
    <property type="evidence" value="ECO:0007669"/>
    <property type="project" value="TreeGrafter"/>
</dbReference>
<dbReference type="NCBIfam" id="NF041359">
    <property type="entry name" value="GntG_guanitoxin"/>
    <property type="match status" value="1"/>
</dbReference>
<dbReference type="FunFam" id="3.40.640.10:FF:000030">
    <property type="entry name" value="Low-specificity L-threonine aldolase"/>
    <property type="match status" value="1"/>
</dbReference>
<evidence type="ECO:0000313" key="7">
    <source>
        <dbReference type="Proteomes" id="UP001178507"/>
    </source>
</evidence>
<dbReference type="GO" id="GO:0006545">
    <property type="term" value="P:glycine biosynthetic process"/>
    <property type="evidence" value="ECO:0007669"/>
    <property type="project" value="TreeGrafter"/>
</dbReference>
<comment type="cofactor">
    <cofactor evidence="1">
        <name>pyridoxal 5'-phosphate</name>
        <dbReference type="ChEBI" id="CHEBI:597326"/>
    </cofactor>
</comment>
<dbReference type="Pfam" id="PF01212">
    <property type="entry name" value="Beta_elim_lyase"/>
    <property type="match status" value="1"/>
</dbReference>
<evidence type="ECO:0000256" key="2">
    <source>
        <dbReference type="ARBA" id="ARBA00006966"/>
    </source>
</evidence>
<evidence type="ECO:0000313" key="6">
    <source>
        <dbReference type="EMBL" id="CAJ1380023.1"/>
    </source>
</evidence>